<evidence type="ECO:0000313" key="3">
    <source>
        <dbReference type="EMBL" id="HGS88594.1"/>
    </source>
</evidence>
<sequence>MSKKQKRRVSSSESISRESTVKSAPVATGRYSSTGEFNPDYTPIIKDLKRIGILAGSFFAVLIILSFFLR</sequence>
<feature type="region of interest" description="Disordered" evidence="1">
    <location>
        <begin position="1"/>
        <end position="40"/>
    </location>
</feature>
<keyword evidence="2" id="KW-0472">Membrane</keyword>
<protein>
    <submittedName>
        <fullName evidence="3">Uncharacterized protein</fullName>
    </submittedName>
</protein>
<gene>
    <name evidence="3" type="ORF">ENT17_13410</name>
</gene>
<keyword evidence="2" id="KW-0812">Transmembrane</keyword>
<accession>A0A7C4QAQ6</accession>
<proteinExistence type="predicted"/>
<organism evidence="3">
    <name type="scientific">Bellilinea caldifistulae</name>
    <dbReference type="NCBI Taxonomy" id="360411"/>
    <lineage>
        <taxon>Bacteria</taxon>
        <taxon>Bacillati</taxon>
        <taxon>Chloroflexota</taxon>
        <taxon>Anaerolineae</taxon>
        <taxon>Anaerolineales</taxon>
        <taxon>Anaerolineaceae</taxon>
        <taxon>Bellilinea</taxon>
    </lineage>
</organism>
<comment type="caution">
    <text evidence="3">The sequence shown here is derived from an EMBL/GenBank/DDBJ whole genome shotgun (WGS) entry which is preliminary data.</text>
</comment>
<evidence type="ECO:0000256" key="1">
    <source>
        <dbReference type="SAM" id="MobiDB-lite"/>
    </source>
</evidence>
<feature type="transmembrane region" description="Helical" evidence="2">
    <location>
        <begin position="51"/>
        <end position="69"/>
    </location>
</feature>
<dbReference type="EMBL" id="DSXR01000128">
    <property type="protein sequence ID" value="HGS88594.1"/>
    <property type="molecule type" value="Genomic_DNA"/>
</dbReference>
<dbReference type="AlphaFoldDB" id="A0A7C4QAQ6"/>
<reference evidence="3" key="1">
    <citation type="journal article" date="2020" name="mSystems">
        <title>Genome- and Community-Level Interaction Insights into Carbon Utilization and Element Cycling Functions of Hydrothermarchaeota in Hydrothermal Sediment.</title>
        <authorList>
            <person name="Zhou Z."/>
            <person name="Liu Y."/>
            <person name="Xu W."/>
            <person name="Pan J."/>
            <person name="Luo Z.H."/>
            <person name="Li M."/>
        </authorList>
    </citation>
    <scope>NUCLEOTIDE SEQUENCE [LARGE SCALE GENOMIC DNA]</scope>
    <source>
        <strain evidence="3">SpSt-556</strain>
    </source>
</reference>
<name>A0A7C4QAQ6_9CHLR</name>
<keyword evidence="2" id="KW-1133">Transmembrane helix</keyword>
<evidence type="ECO:0000256" key="2">
    <source>
        <dbReference type="SAM" id="Phobius"/>
    </source>
</evidence>